<evidence type="ECO:0000256" key="4">
    <source>
        <dbReference type="ARBA" id="ARBA00022692"/>
    </source>
</evidence>
<sequence>EVRETLMVKKAWELALAPLKALPMSAIMTYFSGSSIQIFSVMMTASLFWTPLKVLASAPTEVFNSLDTPGTHARLGLPKAVFILGQLLSIVLGMIKLQYMGLLPTTTSDWLAFQ</sequence>
<accession>A0A1Y2FLH4</accession>
<comment type="similarity">
    <text evidence="2">Belongs to the EMC4 family.</text>
</comment>
<organism evidence="9 10">
    <name type="scientific">Protomyces lactucae-debilis</name>
    <dbReference type="NCBI Taxonomy" id="2754530"/>
    <lineage>
        <taxon>Eukaryota</taxon>
        <taxon>Fungi</taxon>
        <taxon>Dikarya</taxon>
        <taxon>Ascomycota</taxon>
        <taxon>Taphrinomycotina</taxon>
        <taxon>Taphrinomycetes</taxon>
        <taxon>Taphrinales</taxon>
        <taxon>Protomycetaceae</taxon>
        <taxon>Protomyces</taxon>
    </lineage>
</organism>
<feature type="non-terminal residue" evidence="9">
    <location>
        <position position="1"/>
    </location>
</feature>
<feature type="non-terminal residue" evidence="9">
    <location>
        <position position="114"/>
    </location>
</feature>
<dbReference type="GO" id="GO:0005789">
    <property type="term" value="C:endoplasmic reticulum membrane"/>
    <property type="evidence" value="ECO:0007669"/>
    <property type="project" value="UniProtKB-SubCell"/>
</dbReference>
<evidence type="ECO:0000256" key="1">
    <source>
        <dbReference type="ARBA" id="ARBA00004477"/>
    </source>
</evidence>
<comment type="caution">
    <text evidence="9">The sequence shown here is derived from an EMBL/GenBank/DDBJ whole genome shotgun (WGS) entry which is preliminary data.</text>
</comment>
<dbReference type="RefSeq" id="XP_040725920.1">
    <property type="nucleotide sequence ID" value="XM_040867337.1"/>
</dbReference>
<keyword evidence="5" id="KW-0256">Endoplasmic reticulum</keyword>
<evidence type="ECO:0000256" key="2">
    <source>
        <dbReference type="ARBA" id="ARBA00007715"/>
    </source>
</evidence>
<comment type="subcellular location">
    <subcellularLocation>
        <location evidence="1">Endoplasmic reticulum membrane</location>
        <topology evidence="1">Multi-pass membrane protein</topology>
    </subcellularLocation>
</comment>
<protein>
    <recommendedName>
        <fullName evidence="3">ER membrane protein complex subunit 4</fullName>
    </recommendedName>
</protein>
<evidence type="ECO:0000313" key="10">
    <source>
        <dbReference type="Proteomes" id="UP000193685"/>
    </source>
</evidence>
<reference evidence="9 10" key="1">
    <citation type="submission" date="2016-07" db="EMBL/GenBank/DDBJ databases">
        <title>Pervasive Adenine N6-methylation of Active Genes in Fungi.</title>
        <authorList>
            <consortium name="DOE Joint Genome Institute"/>
            <person name="Mondo S.J."/>
            <person name="Dannebaum R.O."/>
            <person name="Kuo R.C."/>
            <person name="Labutti K."/>
            <person name="Haridas S."/>
            <person name="Kuo A."/>
            <person name="Salamov A."/>
            <person name="Ahrendt S.R."/>
            <person name="Lipzen A."/>
            <person name="Sullivan W."/>
            <person name="Andreopoulos W.B."/>
            <person name="Clum A."/>
            <person name="Lindquist E."/>
            <person name="Daum C."/>
            <person name="Ramamoorthy G.K."/>
            <person name="Gryganskyi A."/>
            <person name="Culley D."/>
            <person name="Magnuson J.K."/>
            <person name="James T.Y."/>
            <person name="O'Malley M.A."/>
            <person name="Stajich J.E."/>
            <person name="Spatafora J.W."/>
            <person name="Visel A."/>
            <person name="Grigoriev I.V."/>
        </authorList>
    </citation>
    <scope>NUCLEOTIDE SEQUENCE [LARGE SCALE GENOMIC DNA]</scope>
    <source>
        <strain evidence="9 10">12-1054</strain>
    </source>
</reference>
<feature type="transmembrane region" description="Helical" evidence="8">
    <location>
        <begin position="76"/>
        <end position="95"/>
    </location>
</feature>
<dbReference type="Pfam" id="PF06417">
    <property type="entry name" value="EMC4"/>
    <property type="match status" value="1"/>
</dbReference>
<dbReference type="Proteomes" id="UP000193685">
    <property type="component" value="Unassembled WGS sequence"/>
</dbReference>
<evidence type="ECO:0000256" key="7">
    <source>
        <dbReference type="ARBA" id="ARBA00023136"/>
    </source>
</evidence>
<keyword evidence="10" id="KW-1185">Reference proteome</keyword>
<name>A0A1Y2FLH4_PROLT</name>
<dbReference type="PANTHER" id="PTHR19315">
    <property type="entry name" value="ER MEMBRANE PROTEIN COMPLEX SUBUNIT 4"/>
    <property type="match status" value="1"/>
</dbReference>
<dbReference type="OMA" id="QQTFKVI"/>
<dbReference type="InterPro" id="IPR009445">
    <property type="entry name" value="TMEM85/Emc4"/>
</dbReference>
<dbReference type="GeneID" id="63783936"/>
<keyword evidence="6 8" id="KW-1133">Transmembrane helix</keyword>
<gene>
    <name evidence="9" type="ORF">BCR37DRAFT_339619</name>
</gene>
<keyword evidence="7 8" id="KW-0472">Membrane</keyword>
<evidence type="ECO:0000313" key="9">
    <source>
        <dbReference type="EMBL" id="ORY83625.1"/>
    </source>
</evidence>
<dbReference type="AlphaFoldDB" id="A0A1Y2FLH4"/>
<proteinExistence type="inferred from homology"/>
<evidence type="ECO:0000256" key="5">
    <source>
        <dbReference type="ARBA" id="ARBA00022824"/>
    </source>
</evidence>
<evidence type="ECO:0000256" key="3">
    <source>
        <dbReference type="ARBA" id="ARBA00020820"/>
    </source>
</evidence>
<dbReference type="OrthoDB" id="369569at2759"/>
<keyword evidence="4 8" id="KW-0812">Transmembrane</keyword>
<dbReference type="STRING" id="56484.A0A1Y2FLH4"/>
<evidence type="ECO:0000256" key="8">
    <source>
        <dbReference type="SAM" id="Phobius"/>
    </source>
</evidence>
<evidence type="ECO:0000256" key="6">
    <source>
        <dbReference type="ARBA" id="ARBA00022989"/>
    </source>
</evidence>
<dbReference type="EMBL" id="MCFI01000007">
    <property type="protein sequence ID" value="ORY83625.1"/>
    <property type="molecule type" value="Genomic_DNA"/>
</dbReference>